<gene>
    <name evidence="2" type="ORF">E6C50_08145</name>
</gene>
<evidence type="ECO:0000256" key="1">
    <source>
        <dbReference type="SAM" id="SignalP"/>
    </source>
</evidence>
<feature type="chain" id="PRO_5020943043" description="YD repeat-containing protein" evidence="1">
    <location>
        <begin position="20"/>
        <end position="1125"/>
    </location>
</feature>
<dbReference type="EMBL" id="SSNZ01000002">
    <property type="protein sequence ID" value="THF51722.1"/>
    <property type="molecule type" value="Genomic_DNA"/>
</dbReference>
<dbReference type="OrthoDB" id="9814627at2"/>
<accession>A0A4S4A0N7</accession>
<evidence type="ECO:0008006" key="4">
    <source>
        <dbReference type="Google" id="ProtNLM"/>
    </source>
</evidence>
<keyword evidence="1" id="KW-0732">Signal</keyword>
<comment type="caution">
    <text evidence="2">The sequence shown here is derived from an EMBL/GenBank/DDBJ whole genome shotgun (WGS) entry which is preliminary data.</text>
</comment>
<evidence type="ECO:0000313" key="3">
    <source>
        <dbReference type="Proteomes" id="UP000307507"/>
    </source>
</evidence>
<name>A0A4S4A0N7_9FLAO</name>
<dbReference type="AlphaFoldDB" id="A0A4S4A0N7"/>
<organism evidence="2 3">
    <name type="scientific">Flavobacterium supellecticarium</name>
    <dbReference type="NCBI Taxonomy" id="2565924"/>
    <lineage>
        <taxon>Bacteria</taxon>
        <taxon>Pseudomonadati</taxon>
        <taxon>Bacteroidota</taxon>
        <taxon>Flavobacteriia</taxon>
        <taxon>Flavobacteriales</taxon>
        <taxon>Flavobacteriaceae</taxon>
        <taxon>Flavobacterium</taxon>
    </lineage>
</organism>
<feature type="signal peptide" evidence="1">
    <location>
        <begin position="1"/>
        <end position="19"/>
    </location>
</feature>
<evidence type="ECO:0000313" key="2">
    <source>
        <dbReference type="EMBL" id="THF51722.1"/>
    </source>
</evidence>
<keyword evidence="3" id="KW-1185">Reference proteome</keyword>
<dbReference type="Gene3D" id="2.180.10.10">
    <property type="entry name" value="RHS repeat-associated core"/>
    <property type="match status" value="1"/>
</dbReference>
<proteinExistence type="predicted"/>
<dbReference type="RefSeq" id="WP_136402706.1">
    <property type="nucleotide sequence ID" value="NZ_SSNZ01000002.1"/>
</dbReference>
<dbReference type="Proteomes" id="UP000307507">
    <property type="component" value="Unassembled WGS sequence"/>
</dbReference>
<protein>
    <recommendedName>
        <fullName evidence="4">YD repeat-containing protein</fullName>
    </recommendedName>
</protein>
<reference evidence="2 3" key="1">
    <citation type="submission" date="2019-04" db="EMBL/GenBank/DDBJ databases">
        <title>Flavobacterium sp. nov. isolated from construction timber.</title>
        <authorList>
            <person name="Lin S.-Y."/>
            <person name="Chang C.-T."/>
            <person name="Young C.-C."/>
        </authorList>
    </citation>
    <scope>NUCLEOTIDE SEQUENCE [LARGE SCALE GENOMIC DNA]</scope>
    <source>
        <strain evidence="2 3">CC-CTC003</strain>
    </source>
</reference>
<sequence>MKKILLTLLLLGLYGTTMAQETPPPSPNAMVVPEVTKPSVDAFALTKFGDIPINEYTGMVNASIPLYTLQSGHLSLPITLNYNAAGVKVSQPATWTGINWTLSAGGVITRTVNDKPDEADYLEGRLTAEMIDPAGLYNGSSHAIWLNRIFAKLRRIWDVKPDQFYFNFPGYSGSFFFDVDFVPRLTKADSNLKIEIMGSDPDNKIRFRQSQEFRLITPEGIKYYFGGATATETTFVGTRMDNPYVPTAYYLTRIDHPESGTIMLEYDSDSVNKTIRMDQVENLTVKVYEFDTSTRDCVRPPTVEQDHTTTLNNTITANGKTLTKIKGAGSEITFNSTNGSSLHYRKVLNSIEIKQGATVVNTINLTYLFPGLPTFSERFFLTKVEFNKNNNYGHGRKYEQYTMEYDDPLALPTRTSSARDALGYYNGKTFNSTALPQNNDLYFHNYYPNLADRSSDFASAVKGALKKIIYPTGGYSEFEYEMEKSKDYVTDGLTMDIWRNNTARNPVNKTSVNGAITGDLYQNPDGTFGFTGAFENQTIKGIINVLSTSQMGHTDVIVLKISDLSANTIQEITFRMPDGNQEIGTGRYDFSKEFTFDIVKDHQYAFQLYNNYQLSTTQFDAQLYFTYRKGTKLIDDGKLRVKRTTDYTAASEQAFVKRYYYTSMEDYFKNPLDLVTFKKNHEYITDWQLTKCCNGGGEAPLEQKQQFEINFRTFSSNPLTPISELERNYEHVLISYGGDNFELGGKYKRFNNSVLGINQDIWPIHQSVFQQERASYKGNAGDIYQGTLLEEIDLTKRGSTLYKVRQKNWQYRYEDQASITGVIGGYAYFNCLFKQSGITNFDLRKYQLLSRKVQLVKEKAYDFTTPVLYTVNVDNNPDAYLSTTTDYWYDGLIGLPTMIVTTTSEDGMVSRIHYSYADQVNLVPDATPSQITALNKLVELNKVSEPITVRTFYGLANGIPPLTGTKITYYKSWNNNPNRILPELVRFSKGSGALEDRILIEKYDAYGNMVQVRLKDGAPTYYQYNSRNQVTLKIENYAPADPVDGNEEVTLPEPIPGGPCTISQTFPGSIVTYYYYDATTFLLTRTLDTNCRNTYYEYDSLMRLKRIKDHDGNTIEEYDNNYRTN</sequence>